<dbReference type="Pfam" id="PF03368">
    <property type="entry name" value="Dicer_dimer"/>
    <property type="match status" value="1"/>
</dbReference>
<feature type="domain" description="RNase III" evidence="21">
    <location>
        <begin position="1451"/>
        <end position="1613"/>
    </location>
</feature>
<keyword evidence="13 18" id="KW-0694">RNA-binding</keyword>
<evidence type="ECO:0000256" key="18">
    <source>
        <dbReference type="PROSITE-ProRule" id="PRU00657"/>
    </source>
</evidence>
<dbReference type="PROSITE" id="PS50821">
    <property type="entry name" value="PAZ"/>
    <property type="match status" value="1"/>
</dbReference>
<dbReference type="InterPro" id="IPR005034">
    <property type="entry name" value="Dicer_dimerisation"/>
</dbReference>
<dbReference type="Gene3D" id="3.30.160.20">
    <property type="match status" value="2"/>
</dbReference>
<dbReference type="PANTHER" id="PTHR14950:SF37">
    <property type="entry name" value="ENDORIBONUCLEASE DICER"/>
    <property type="match status" value="1"/>
</dbReference>
<reference evidence="26" key="2">
    <citation type="journal article" date="2023" name="Plants (Basel)">
        <title>Annotation of the Turnera subulata (Passifloraceae) Draft Genome Reveals the S-Locus Evolved after the Divergence of Turneroideae from Passifloroideae in a Stepwise Manner.</title>
        <authorList>
            <person name="Henning P.M."/>
            <person name="Roalson E.H."/>
            <person name="Mir W."/>
            <person name="McCubbin A.G."/>
            <person name="Shore J.S."/>
        </authorList>
    </citation>
    <scope>NUCLEOTIDE SEQUENCE</scope>
    <source>
        <strain evidence="26">F60SS</strain>
    </source>
</reference>
<feature type="region of interest" description="Disordered" evidence="19">
    <location>
        <begin position="1006"/>
        <end position="1027"/>
    </location>
</feature>
<feature type="compositionally biased region" description="Basic and acidic residues" evidence="19">
    <location>
        <begin position="285"/>
        <end position="316"/>
    </location>
</feature>
<dbReference type="Gene3D" id="3.30.160.380">
    <property type="entry name" value="Dicer dimerisation domain"/>
    <property type="match status" value="1"/>
</dbReference>
<keyword evidence="27" id="KW-1185">Reference proteome</keyword>
<accession>A0A9Q0GKK9</accession>
<keyword evidence="16" id="KW-0539">Nucleus</keyword>
<dbReference type="EMBL" id="JAKUCV010000394">
    <property type="protein sequence ID" value="KAJ4850254.1"/>
    <property type="molecule type" value="Genomic_DNA"/>
</dbReference>
<evidence type="ECO:0000256" key="1">
    <source>
        <dbReference type="ARBA" id="ARBA00001936"/>
    </source>
</evidence>
<feature type="compositionally biased region" description="Basic and acidic residues" evidence="19">
    <location>
        <begin position="247"/>
        <end position="258"/>
    </location>
</feature>
<comment type="subcellular location">
    <subcellularLocation>
        <location evidence="3">Nucleus</location>
    </subcellularLocation>
</comment>
<comment type="cofactor">
    <cofactor evidence="1">
        <name>Mn(2+)</name>
        <dbReference type="ChEBI" id="CHEBI:29035"/>
    </cofactor>
</comment>
<dbReference type="Pfam" id="PF14709">
    <property type="entry name" value="DND1_DSRM"/>
    <property type="match status" value="1"/>
</dbReference>
<evidence type="ECO:0000256" key="14">
    <source>
        <dbReference type="ARBA" id="ARBA00023158"/>
    </source>
</evidence>
<dbReference type="Pfam" id="PF00636">
    <property type="entry name" value="Ribonuclease_3"/>
    <property type="match status" value="2"/>
</dbReference>
<feature type="domain" description="Helicase ATP-binding" evidence="23">
    <location>
        <begin position="327"/>
        <end position="504"/>
    </location>
</feature>
<evidence type="ECO:0000256" key="16">
    <source>
        <dbReference type="ARBA" id="ARBA00023242"/>
    </source>
</evidence>
<dbReference type="SUPFAM" id="SSF54768">
    <property type="entry name" value="dsRNA-binding domain-like"/>
    <property type="match status" value="2"/>
</dbReference>
<dbReference type="SUPFAM" id="SSF101690">
    <property type="entry name" value="PAZ domain"/>
    <property type="match status" value="1"/>
</dbReference>
<comment type="similarity">
    <text evidence="17 18">Belongs to the helicase family. Dicer subfamily.</text>
</comment>
<dbReference type="PROSITE" id="PS50137">
    <property type="entry name" value="DS_RBD"/>
    <property type="match status" value="2"/>
</dbReference>
<name>A0A9Q0GKK9_9ROSI</name>
<evidence type="ECO:0000256" key="7">
    <source>
        <dbReference type="ARBA" id="ARBA00022741"/>
    </source>
</evidence>
<dbReference type="InterPro" id="IPR036389">
    <property type="entry name" value="RNase_III_sf"/>
</dbReference>
<dbReference type="GO" id="GO:0003723">
    <property type="term" value="F:RNA binding"/>
    <property type="evidence" value="ECO:0007669"/>
    <property type="project" value="UniProtKB-UniRule"/>
</dbReference>
<dbReference type="Gene3D" id="2.170.260.10">
    <property type="entry name" value="paz domain"/>
    <property type="match status" value="2"/>
</dbReference>
<dbReference type="Pfam" id="PF02170">
    <property type="entry name" value="PAZ"/>
    <property type="match status" value="1"/>
</dbReference>
<dbReference type="GO" id="GO:0004525">
    <property type="term" value="F:ribonuclease III activity"/>
    <property type="evidence" value="ECO:0007669"/>
    <property type="project" value="InterPro"/>
</dbReference>
<dbReference type="SMART" id="SM00487">
    <property type="entry name" value="DEXDc"/>
    <property type="match status" value="1"/>
</dbReference>
<dbReference type="FunFam" id="3.40.50.300:FF:000420">
    <property type="entry name" value="Endoribonuclease dicer-like 1"/>
    <property type="match status" value="1"/>
</dbReference>
<dbReference type="PROSITE" id="PS50142">
    <property type="entry name" value="RNASE_3_2"/>
    <property type="match status" value="2"/>
</dbReference>
<evidence type="ECO:0000256" key="5">
    <source>
        <dbReference type="ARBA" id="ARBA00022723"/>
    </source>
</evidence>
<dbReference type="PROSITE" id="PS51192">
    <property type="entry name" value="HELICASE_ATP_BIND_1"/>
    <property type="match status" value="1"/>
</dbReference>
<dbReference type="FunFam" id="1.10.1520.10:FF:000004">
    <property type="entry name" value="Endoribonuclease dicer-like 1"/>
    <property type="match status" value="1"/>
</dbReference>
<dbReference type="Pfam" id="PF04851">
    <property type="entry name" value="ResIII"/>
    <property type="match status" value="1"/>
</dbReference>
<comment type="cofactor">
    <cofactor evidence="2">
        <name>Mg(2+)</name>
        <dbReference type="ChEBI" id="CHEBI:18420"/>
    </cofactor>
</comment>
<feature type="compositionally biased region" description="Basic and acidic residues" evidence="19">
    <location>
        <begin position="198"/>
        <end position="238"/>
    </location>
</feature>
<evidence type="ECO:0000259" key="24">
    <source>
        <dbReference type="PROSITE" id="PS51194"/>
    </source>
</evidence>
<dbReference type="GO" id="GO:0010267">
    <property type="term" value="P:ta-siRNA processing"/>
    <property type="evidence" value="ECO:0007669"/>
    <property type="project" value="UniProtKB-ARBA"/>
</dbReference>
<dbReference type="Gene3D" id="3.40.50.300">
    <property type="entry name" value="P-loop containing nucleotide triphosphate hydrolases"/>
    <property type="match status" value="2"/>
</dbReference>
<organism evidence="26 27">
    <name type="scientific">Turnera subulata</name>
    <dbReference type="NCBI Taxonomy" id="218843"/>
    <lineage>
        <taxon>Eukaryota</taxon>
        <taxon>Viridiplantae</taxon>
        <taxon>Streptophyta</taxon>
        <taxon>Embryophyta</taxon>
        <taxon>Tracheophyta</taxon>
        <taxon>Spermatophyta</taxon>
        <taxon>Magnoliopsida</taxon>
        <taxon>eudicotyledons</taxon>
        <taxon>Gunneridae</taxon>
        <taxon>Pentapetalae</taxon>
        <taxon>rosids</taxon>
        <taxon>fabids</taxon>
        <taxon>Malpighiales</taxon>
        <taxon>Passifloraceae</taxon>
        <taxon>Turnera</taxon>
    </lineage>
</organism>
<keyword evidence="14" id="KW-0943">RNA-mediated gene silencing</keyword>
<evidence type="ECO:0000259" key="23">
    <source>
        <dbReference type="PROSITE" id="PS51192"/>
    </source>
</evidence>
<dbReference type="Pfam" id="PF00035">
    <property type="entry name" value="dsrm"/>
    <property type="match status" value="1"/>
</dbReference>
<dbReference type="FunFam" id="1.10.1520.10:FF:000007">
    <property type="entry name" value="Endoribonuclease dicer-like protein"/>
    <property type="match status" value="1"/>
</dbReference>
<feature type="domain" description="Dicer dsRNA-binding fold" evidence="25">
    <location>
        <begin position="913"/>
        <end position="1010"/>
    </location>
</feature>
<keyword evidence="7" id="KW-0547">Nucleotide-binding</keyword>
<evidence type="ECO:0000256" key="6">
    <source>
        <dbReference type="ARBA" id="ARBA00022737"/>
    </source>
</evidence>
<dbReference type="SUPFAM" id="SSF52540">
    <property type="entry name" value="P-loop containing nucleoside triphosphate hydrolases"/>
    <property type="match status" value="1"/>
</dbReference>
<evidence type="ECO:0000259" key="25">
    <source>
        <dbReference type="PROSITE" id="PS51327"/>
    </source>
</evidence>
<evidence type="ECO:0000313" key="27">
    <source>
        <dbReference type="Proteomes" id="UP001141552"/>
    </source>
</evidence>
<keyword evidence="10" id="KW-0347">Helicase</keyword>
<evidence type="ECO:0000259" key="22">
    <source>
        <dbReference type="PROSITE" id="PS50821"/>
    </source>
</evidence>
<evidence type="ECO:0000256" key="12">
    <source>
        <dbReference type="ARBA" id="ARBA00022842"/>
    </source>
</evidence>
<keyword evidence="9" id="KW-0378">Hydrolase</keyword>
<dbReference type="FunFam" id="3.30.160.380:FF:000001">
    <property type="entry name" value="Endoribonuclease dicer-like 1"/>
    <property type="match status" value="1"/>
</dbReference>
<dbReference type="OrthoDB" id="6513042at2759"/>
<evidence type="ECO:0000313" key="26">
    <source>
        <dbReference type="EMBL" id="KAJ4850254.1"/>
    </source>
</evidence>
<dbReference type="GO" id="GO:0004386">
    <property type="term" value="F:helicase activity"/>
    <property type="evidence" value="ECO:0007669"/>
    <property type="project" value="UniProtKB-KW"/>
</dbReference>
<keyword evidence="11" id="KW-0067">ATP-binding</keyword>
<dbReference type="InterPro" id="IPR006935">
    <property type="entry name" value="Helicase/UvrB_N"/>
</dbReference>
<dbReference type="SMART" id="SM00535">
    <property type="entry name" value="RIBOc"/>
    <property type="match status" value="2"/>
</dbReference>
<dbReference type="PROSITE" id="PS51327">
    <property type="entry name" value="DICER_DSRBF"/>
    <property type="match status" value="1"/>
</dbReference>
<feature type="domain" description="PAZ" evidence="22">
    <location>
        <begin position="1262"/>
        <end position="1408"/>
    </location>
</feature>
<evidence type="ECO:0000256" key="8">
    <source>
        <dbReference type="ARBA" id="ARBA00022759"/>
    </source>
</evidence>
<dbReference type="PANTHER" id="PTHR14950">
    <property type="entry name" value="DICER-RELATED"/>
    <property type="match status" value="1"/>
</dbReference>
<dbReference type="CDD" id="cd00593">
    <property type="entry name" value="RIBOc"/>
    <property type="match status" value="2"/>
</dbReference>
<dbReference type="CDD" id="cd18034">
    <property type="entry name" value="DEXHc_dicer"/>
    <property type="match status" value="1"/>
</dbReference>
<dbReference type="GO" id="GO:0046872">
    <property type="term" value="F:metal ion binding"/>
    <property type="evidence" value="ECO:0007669"/>
    <property type="project" value="UniProtKB-KW"/>
</dbReference>
<dbReference type="SUPFAM" id="SSF69065">
    <property type="entry name" value="RNase III domain-like"/>
    <property type="match status" value="2"/>
</dbReference>
<dbReference type="CDD" id="cd18802">
    <property type="entry name" value="SF2_C_dicer"/>
    <property type="match status" value="1"/>
</dbReference>
<feature type="domain" description="RNase III" evidence="21">
    <location>
        <begin position="1654"/>
        <end position="1802"/>
    </location>
</feature>
<dbReference type="FunFam" id="3.40.50.300:FF:000705">
    <property type="entry name" value="Endoribonuclease dicer-like protein"/>
    <property type="match status" value="1"/>
</dbReference>
<dbReference type="SMART" id="SM00490">
    <property type="entry name" value="HELICc"/>
    <property type="match status" value="1"/>
</dbReference>
<dbReference type="Proteomes" id="UP001141552">
    <property type="component" value="Unassembled WGS sequence"/>
</dbReference>
<dbReference type="Gene3D" id="1.10.1520.10">
    <property type="entry name" value="Ribonuclease III domain"/>
    <property type="match status" value="2"/>
</dbReference>
<evidence type="ECO:0000259" key="21">
    <source>
        <dbReference type="PROSITE" id="PS50142"/>
    </source>
</evidence>
<feature type="region of interest" description="Disordered" evidence="19">
    <location>
        <begin position="285"/>
        <end position="317"/>
    </location>
</feature>
<reference evidence="26" key="1">
    <citation type="submission" date="2022-02" db="EMBL/GenBank/DDBJ databases">
        <authorList>
            <person name="Henning P.M."/>
            <person name="McCubbin A.G."/>
            <person name="Shore J.S."/>
        </authorList>
    </citation>
    <scope>NUCLEOTIDE SEQUENCE</scope>
    <source>
        <strain evidence="26">F60SS</strain>
        <tissue evidence="26">Leaves</tissue>
    </source>
</reference>
<comment type="caution">
    <text evidence="26">The sequence shown here is derived from an EMBL/GenBank/DDBJ whole genome shotgun (WGS) entry which is preliminary data.</text>
</comment>
<dbReference type="FunFam" id="3.30.160.20:FF:000032">
    <property type="entry name" value="endoribonuclease Dicer homolog 1"/>
    <property type="match status" value="1"/>
</dbReference>
<protein>
    <submittedName>
        <fullName evidence="26">Dicer-like protein 1</fullName>
    </submittedName>
</protein>
<evidence type="ECO:0000256" key="3">
    <source>
        <dbReference type="ARBA" id="ARBA00004123"/>
    </source>
</evidence>
<sequence>MECENKESVNGVGGGGPSYWLDACEDISCDIMVDDFVDFDASLVQDSVDGVSNQDSLVNDFFGGIDHILDSIKNGGGLPSVGYGDTEGAGFCGAEVDEKGSQKKCNGGGDLCNGAGAGGCCGVRVEGSVFQSNGHHKKHLEIKGEVVENGSNVGGEGRVLDGPVTENGSKGGLKASKEREWGNQEERDVKRARVNGYRNERQFSGRRQYDPRDRERSFNRKRSRDWDDTDRRDRDGGRRRDRYSGNGRRDDRDRDWRDREPRGYWERDRFGSNGIVFRTGAWEAEHRKEGKGTGDRAQDCNVKEERKSEETKEKIPQEQARQYQLDVLEQAKKRNTIAFLETGAGKTFIAVLLIRSVYNQLQQQNRKMLAIFLVPKVPLVYQQAEVIRDHTGYQVGSYCGEMGQDFWDARRWQREFESKQVLVMTAQILLNILRHSIIKMGAIDLLILDECHHAVKKHPYSLVMSEFYHTTPKEKRPSVFGMTASPVNLKGVSSQVDCAIKIRNLETKLDSTVCTIKDRDELEKHVPMPSEIVVEYDKAATLWSLHEQIKQMEVTVEEAAQGSSRKSKWQFMGARDAGAKEELRQVYGVSERTESDGAANLIQKLRAINYALGELGQWCAYKIAQSFLTALQSDERANYQLDVKFQESYLEKVVSLLQCQLTEGAIPEAKVPDSEDSTVQGVYDPEEIEEGELPDSHVVSGGEHVDETIGAAVADGKVTPKVQSLIKILLRYQQAEDFRAIIFVERVVTALVLPKVFAELPSLSFISCASLIGHNNSQEVRTSQMQDSIAKFRDGRVTVLVATSVAEEGLDIRQCNVVIRFDLAKTVLAYIQSRGRARKPGSDYILMVERNNLSHKAFLKNVRNSEETLRKEAIERTDISHLKGNSRLIAVDSIPGTMYQVQSTGAIVSLNSAVGLIHFYCSQLPSDRYSILRPEFSMERHEKPGGATEYSCKLQLPCNAPFEKLEGPVCASLRLAQQAWAVCLAACKKLHEMGAFTDMLLPDKGSGEGKNKVDQNDEGEPLPGTARHREFYPEGVAKILQGEWILCGRDAGDKSKLFHLYIYAVRCENNGSSKDPFLTQVSDFAVVFGNELDAEVLSMSMDLFIARTMITKASLVFRGAVDITESQLASLKTFHVRLMSIVLDVDVEPSTTPWDPAKAYLFVPLVGDKSEDPLREIDWNMVEKIIGTDAWGNPLQRARPDVYLGTNERSLGGDRREYGFGKLRHGMGNGQKSHPTYGIRGAVAPFDVVKEYGLVPNRNRTELQVHLAKDKLFLADTCLSAEDLVGSIVTAAHSGKRFYVDSIRYDMTAENSFPRKEGYLGPLEYSSYADYYKQKYHLHCLLMSFCYILLLYGVDLIYKQQPLIRGRGVSYCKNLLSPRFEHSEGESEEFLDKTYFVFLPPELCLVHPLPGSLVRGAQRLPSIMRRVESMLLAIELKDTINYPVPSSKILESLTAASCQETFCYERAELLGDAYLKWVVSRFLFLRHPEKHEGQLTRMRQQMVSNMVLYQYALNKGLQSFIQADRFAPCRWAAPGVLPVFDEESKDGDSSLFDLDRSLAEDRSRSDSYVDGYEDDEIEDGELEGDSSCYRVLSSKTLADVVEALIGVYYVEGGKNAANHFMKWVGIQVDFDNEENVGAIRPTNVPEGILRSVDFDALEGALNIKFEDRALLVEAITHASRPSSGVSCYQRLEFVGDAVLDHLITKHLFFTYTNLPPGRLTDLRAAAVNNENFARVAVKHKLHLHLRHGSSALEKQIRDFVKEVQNELSKPGFNSFGLGDCKAPKVLGDIVESIAGAIFLDSGRDTSIVWKVFQPLLHPMVTPETLPMHPVRELQERCQQQAEGLEYKATRSGNLATVEVFIDGVQVGLAQNPQKKMAQKLAARNALAVLKEKENTEANEINDENGKKNKKNGNQTFTRQTLNDICLRRNWPMPFYRCVNEGGPAHAKRFTFAVRVNTTDRGWTDECVGESMPSVKKAKDSAAVLLLELLNKWYS</sequence>
<evidence type="ECO:0000256" key="15">
    <source>
        <dbReference type="ARBA" id="ARBA00023211"/>
    </source>
</evidence>
<dbReference type="InterPro" id="IPR014001">
    <property type="entry name" value="Helicase_ATP-bd"/>
</dbReference>
<evidence type="ECO:0000256" key="19">
    <source>
        <dbReference type="SAM" id="MobiDB-lite"/>
    </source>
</evidence>
<feature type="domain" description="Helicase C-terminal" evidence="24">
    <location>
        <begin position="724"/>
        <end position="885"/>
    </location>
</feature>
<dbReference type="InterPro" id="IPR027417">
    <property type="entry name" value="P-loop_NTPase"/>
</dbReference>
<keyword evidence="15" id="KW-0464">Manganese</keyword>
<dbReference type="InterPro" id="IPR036085">
    <property type="entry name" value="PAZ_dom_sf"/>
</dbReference>
<dbReference type="GO" id="GO:0003677">
    <property type="term" value="F:DNA binding"/>
    <property type="evidence" value="ECO:0007669"/>
    <property type="project" value="InterPro"/>
</dbReference>
<dbReference type="Pfam" id="PF00271">
    <property type="entry name" value="Helicase_C"/>
    <property type="match status" value="1"/>
</dbReference>
<dbReference type="SMART" id="SM00358">
    <property type="entry name" value="DSRM"/>
    <property type="match status" value="2"/>
</dbReference>
<keyword evidence="4" id="KW-0540">Nuclease</keyword>
<feature type="compositionally biased region" description="Basic and acidic residues" evidence="19">
    <location>
        <begin position="175"/>
        <end position="191"/>
    </location>
</feature>
<dbReference type="CDD" id="cd19869">
    <property type="entry name" value="DSRM_DCL_plant"/>
    <property type="match status" value="1"/>
</dbReference>
<feature type="compositionally biased region" description="Basic and acidic residues" evidence="19">
    <location>
        <begin position="1006"/>
        <end position="1015"/>
    </location>
</feature>
<dbReference type="PROSITE" id="PS51194">
    <property type="entry name" value="HELICASE_CTER"/>
    <property type="match status" value="1"/>
</dbReference>
<evidence type="ECO:0000256" key="13">
    <source>
        <dbReference type="ARBA" id="ARBA00022884"/>
    </source>
</evidence>
<dbReference type="InterPro" id="IPR001650">
    <property type="entry name" value="Helicase_C-like"/>
</dbReference>
<evidence type="ECO:0000256" key="11">
    <source>
        <dbReference type="ARBA" id="ARBA00022840"/>
    </source>
</evidence>
<dbReference type="InterPro" id="IPR003100">
    <property type="entry name" value="PAZ_dom"/>
</dbReference>
<gene>
    <name evidence="26" type="primary">DCL1</name>
    <name evidence="26" type="ORF">Tsubulata_018319</name>
</gene>
<dbReference type="InterPro" id="IPR000999">
    <property type="entry name" value="RNase_III_dom"/>
</dbReference>
<dbReference type="SMART" id="SM00949">
    <property type="entry name" value="PAZ"/>
    <property type="match status" value="1"/>
</dbReference>
<dbReference type="GO" id="GO:0005634">
    <property type="term" value="C:nucleus"/>
    <property type="evidence" value="ECO:0007669"/>
    <property type="project" value="UniProtKB-SubCell"/>
</dbReference>
<keyword evidence="12" id="KW-0460">Magnesium</keyword>
<keyword evidence="8" id="KW-0255">Endonuclease</keyword>
<evidence type="ECO:0000256" key="4">
    <source>
        <dbReference type="ARBA" id="ARBA00022722"/>
    </source>
</evidence>
<dbReference type="PROSITE" id="PS00517">
    <property type="entry name" value="RNASE_3_1"/>
    <property type="match status" value="1"/>
</dbReference>
<evidence type="ECO:0000256" key="10">
    <source>
        <dbReference type="ARBA" id="ARBA00022806"/>
    </source>
</evidence>
<evidence type="ECO:0000259" key="20">
    <source>
        <dbReference type="PROSITE" id="PS50137"/>
    </source>
</evidence>
<feature type="domain" description="DRBM" evidence="20">
    <location>
        <begin position="1828"/>
        <end position="1891"/>
    </location>
</feature>
<dbReference type="InterPro" id="IPR038248">
    <property type="entry name" value="Dicer_dimer_sf"/>
</dbReference>
<keyword evidence="6" id="KW-0677">Repeat</keyword>
<feature type="region of interest" description="Disordered" evidence="19">
    <location>
        <begin position="148"/>
        <end position="258"/>
    </location>
</feature>
<keyword evidence="5" id="KW-0479">Metal-binding</keyword>
<evidence type="ECO:0000256" key="17">
    <source>
        <dbReference type="ARBA" id="ARBA00035116"/>
    </source>
</evidence>
<evidence type="ECO:0000256" key="2">
    <source>
        <dbReference type="ARBA" id="ARBA00001946"/>
    </source>
</evidence>
<evidence type="ECO:0000256" key="9">
    <source>
        <dbReference type="ARBA" id="ARBA00022801"/>
    </source>
</evidence>
<feature type="domain" description="DRBM" evidence="20">
    <location>
        <begin position="1916"/>
        <end position="1991"/>
    </location>
</feature>
<proteinExistence type="inferred from homology"/>
<dbReference type="GO" id="GO:0005737">
    <property type="term" value="C:cytoplasm"/>
    <property type="evidence" value="ECO:0007669"/>
    <property type="project" value="TreeGrafter"/>
</dbReference>
<dbReference type="GO" id="GO:0005524">
    <property type="term" value="F:ATP binding"/>
    <property type="evidence" value="ECO:0007669"/>
    <property type="project" value="UniProtKB-KW"/>
</dbReference>
<dbReference type="InterPro" id="IPR014720">
    <property type="entry name" value="dsRBD_dom"/>
</dbReference>